<protein>
    <submittedName>
        <fullName evidence="3">Fasciclin domain-containing protein</fullName>
    </submittedName>
</protein>
<accession>A0AAE2V932</accession>
<dbReference type="PANTHER" id="PTHR10900">
    <property type="entry name" value="PERIOSTIN-RELATED"/>
    <property type="match status" value="1"/>
</dbReference>
<keyword evidence="4" id="KW-1185">Reference proteome</keyword>
<evidence type="ECO:0000259" key="2">
    <source>
        <dbReference type="PROSITE" id="PS50213"/>
    </source>
</evidence>
<dbReference type="FunFam" id="2.30.180.10:FF:000019">
    <property type="entry name" value="Cell surface lipoprotein"/>
    <property type="match status" value="1"/>
</dbReference>
<dbReference type="AlphaFoldDB" id="A0AAE2V932"/>
<organism evidence="3 4">
    <name type="scientific">Oceaniferula flava</name>
    <dbReference type="NCBI Taxonomy" id="2800421"/>
    <lineage>
        <taxon>Bacteria</taxon>
        <taxon>Pseudomonadati</taxon>
        <taxon>Verrucomicrobiota</taxon>
        <taxon>Verrucomicrobiia</taxon>
        <taxon>Verrucomicrobiales</taxon>
        <taxon>Verrucomicrobiaceae</taxon>
        <taxon>Oceaniferula</taxon>
    </lineage>
</organism>
<dbReference type="InterPro" id="IPR000782">
    <property type="entry name" value="FAS1_domain"/>
</dbReference>
<dbReference type="Pfam" id="PF02469">
    <property type="entry name" value="Fasciclin"/>
    <property type="match status" value="1"/>
</dbReference>
<feature type="domain" description="FAS1" evidence="2">
    <location>
        <begin position="46"/>
        <end position="177"/>
    </location>
</feature>
<dbReference type="PANTHER" id="PTHR10900:SF77">
    <property type="entry name" value="FI19380P1"/>
    <property type="match status" value="1"/>
</dbReference>
<dbReference type="InterPro" id="IPR036378">
    <property type="entry name" value="FAS1_dom_sf"/>
</dbReference>
<gene>
    <name evidence="3" type="ORF">JIN83_15725</name>
</gene>
<dbReference type="SUPFAM" id="SSF82153">
    <property type="entry name" value="FAS1 domain"/>
    <property type="match status" value="1"/>
</dbReference>
<evidence type="ECO:0000313" key="3">
    <source>
        <dbReference type="EMBL" id="MBK1856422.1"/>
    </source>
</evidence>
<dbReference type="PROSITE" id="PS50213">
    <property type="entry name" value="FAS1"/>
    <property type="match status" value="1"/>
</dbReference>
<evidence type="ECO:0000256" key="1">
    <source>
        <dbReference type="SAM" id="SignalP"/>
    </source>
</evidence>
<dbReference type="InterPro" id="IPR050904">
    <property type="entry name" value="Adhesion/Biosynth-related"/>
</dbReference>
<dbReference type="EMBL" id="JAENIG010000013">
    <property type="protein sequence ID" value="MBK1856422.1"/>
    <property type="molecule type" value="Genomic_DNA"/>
</dbReference>
<keyword evidence="1" id="KW-0732">Signal</keyword>
<feature type="signal peptide" evidence="1">
    <location>
        <begin position="1"/>
        <end position="24"/>
    </location>
</feature>
<name>A0AAE2V932_9BACT</name>
<dbReference type="Gene3D" id="2.30.180.10">
    <property type="entry name" value="FAS1 domain"/>
    <property type="match status" value="1"/>
</dbReference>
<dbReference type="RefSeq" id="WP_309491043.1">
    <property type="nucleotide sequence ID" value="NZ_JAENIG010000013.1"/>
</dbReference>
<evidence type="ECO:0000313" key="4">
    <source>
        <dbReference type="Proteomes" id="UP000634206"/>
    </source>
</evidence>
<dbReference type="Proteomes" id="UP000634206">
    <property type="component" value="Unassembled WGS sequence"/>
</dbReference>
<reference evidence="3" key="1">
    <citation type="submission" date="2021-01" db="EMBL/GenBank/DDBJ databases">
        <title>Modified the classification status of verrucomicrobia.</title>
        <authorList>
            <person name="Feng X."/>
        </authorList>
    </citation>
    <scope>NUCLEOTIDE SEQUENCE</scope>
    <source>
        <strain evidence="3">5K15</strain>
    </source>
</reference>
<feature type="chain" id="PRO_5042147271" evidence="1">
    <location>
        <begin position="25"/>
        <end position="179"/>
    </location>
</feature>
<sequence>MKTTIQLACISLLTGSFTGATALASECSSKAHSSESVMTVSTEEEAKTVVAIAAGNKDFSTLVAAVKAAGLAEALSGEGPYTIFAPTNAAFEKLPKGTVEALLKPENKDKLAKLLKYHVVPGKVMAADVASGEVTSLEGSTIEIKVAEGSVTVDGAKVIKTDLEGSNGVIHVIDTVIMP</sequence>
<dbReference type="SMART" id="SM00554">
    <property type="entry name" value="FAS1"/>
    <property type="match status" value="1"/>
</dbReference>
<proteinExistence type="predicted"/>
<dbReference type="GO" id="GO:0005615">
    <property type="term" value="C:extracellular space"/>
    <property type="evidence" value="ECO:0007669"/>
    <property type="project" value="TreeGrafter"/>
</dbReference>
<comment type="caution">
    <text evidence="3">The sequence shown here is derived from an EMBL/GenBank/DDBJ whole genome shotgun (WGS) entry which is preliminary data.</text>
</comment>